<dbReference type="PANTHER" id="PTHR47561">
    <property type="entry name" value="POLYSACCHARIDE DEACETYLASE FAMILY PROTEIN (AFU_ORTHOLOGUE AFUA_6G05030)"/>
    <property type="match status" value="1"/>
</dbReference>
<dbReference type="PROSITE" id="PS51677">
    <property type="entry name" value="NODB"/>
    <property type="match status" value="1"/>
</dbReference>
<accession>A0A5D3FEY9</accession>
<sequence>MILLSFDIEEFDVPLEHGVDLAMEEQIRISTAGTETILDILKAKGVKATFFCTANFALRSAAVVRRIVDEGHELASHGYYHWTFHTEDLLRSKQALEELSGREIRGYRQARMMPVPEAEVFKAGYVYNSSLNPTFIPGRYMHLSAPRTFFMKAGVWQIPASVSPWLRFPLFWLSCHNLPFALYRWLCHRTLRHDGYLTTYFHPWEFYPLNNHPELNLPFIVRNRSGEEMAKRLADWIDFFKGKEAVFATFSHFVDIHCHTT</sequence>
<evidence type="ECO:0000313" key="3">
    <source>
        <dbReference type="Proteomes" id="UP000324383"/>
    </source>
</evidence>
<dbReference type="Gene3D" id="3.20.20.370">
    <property type="entry name" value="Glycoside hydrolase/deacetylase"/>
    <property type="match status" value="1"/>
</dbReference>
<dbReference type="GO" id="GO:0016810">
    <property type="term" value="F:hydrolase activity, acting on carbon-nitrogen (but not peptide) bonds"/>
    <property type="evidence" value="ECO:0007669"/>
    <property type="project" value="InterPro"/>
</dbReference>
<reference evidence="2 3" key="1">
    <citation type="submission" date="2019-07" db="EMBL/GenBank/DDBJ databases">
        <title>Draft Genome Sequences of Bacteroides pyogenes Strains Isolated from the Uterus Holstein Dairy Cows with Metritis.</title>
        <authorList>
            <person name="Cunha F."/>
            <person name="Galvao K.N."/>
            <person name="Jeon S.J."/>
            <person name="Jeong K.C."/>
        </authorList>
    </citation>
    <scope>NUCLEOTIDE SEQUENCE [LARGE SCALE GENOMIC DNA]</scope>
    <source>
        <strain evidence="2 3">KG-31</strain>
    </source>
</reference>
<dbReference type="Proteomes" id="UP000324383">
    <property type="component" value="Unassembled WGS sequence"/>
</dbReference>
<dbReference type="PANTHER" id="PTHR47561:SF1">
    <property type="entry name" value="POLYSACCHARIDE DEACETYLASE FAMILY PROTEIN (AFU_ORTHOLOGUE AFUA_6G05030)"/>
    <property type="match status" value="1"/>
</dbReference>
<dbReference type="RefSeq" id="WP_148726432.1">
    <property type="nucleotide sequence ID" value="NZ_CP197398.1"/>
</dbReference>
<feature type="domain" description="NodB homology" evidence="1">
    <location>
        <begin position="1"/>
        <end position="105"/>
    </location>
</feature>
<dbReference type="GO" id="GO:0005975">
    <property type="term" value="P:carbohydrate metabolic process"/>
    <property type="evidence" value="ECO:0007669"/>
    <property type="project" value="InterPro"/>
</dbReference>
<dbReference type="Pfam" id="PF01522">
    <property type="entry name" value="Polysacc_deac_1"/>
    <property type="match status" value="1"/>
</dbReference>
<gene>
    <name evidence="2" type="ORF">FNJ60_01590</name>
</gene>
<dbReference type="AlphaFoldDB" id="A0A5D3FEY9"/>
<proteinExistence type="predicted"/>
<organism evidence="2 3">
    <name type="scientific">Bacteroides pyogenes</name>
    <dbReference type="NCBI Taxonomy" id="310300"/>
    <lineage>
        <taxon>Bacteria</taxon>
        <taxon>Pseudomonadati</taxon>
        <taxon>Bacteroidota</taxon>
        <taxon>Bacteroidia</taxon>
        <taxon>Bacteroidales</taxon>
        <taxon>Bacteroidaceae</taxon>
        <taxon>Bacteroides</taxon>
    </lineage>
</organism>
<dbReference type="CDD" id="cd10941">
    <property type="entry name" value="CE4_PuuE_HpPgdA_like_2"/>
    <property type="match status" value="1"/>
</dbReference>
<evidence type="ECO:0000259" key="1">
    <source>
        <dbReference type="PROSITE" id="PS51677"/>
    </source>
</evidence>
<comment type="caution">
    <text evidence="2">The sequence shown here is derived from an EMBL/GenBank/DDBJ whole genome shotgun (WGS) entry which is preliminary data.</text>
</comment>
<evidence type="ECO:0000313" key="2">
    <source>
        <dbReference type="EMBL" id="TYK35421.1"/>
    </source>
</evidence>
<dbReference type="InterPro" id="IPR002509">
    <property type="entry name" value="NODB_dom"/>
</dbReference>
<name>A0A5D3FEY9_9BACE</name>
<protein>
    <submittedName>
        <fullName evidence="2">Polysaccharide deacetylase family protein</fullName>
    </submittedName>
</protein>
<dbReference type="EMBL" id="VKLW01000002">
    <property type="protein sequence ID" value="TYK35421.1"/>
    <property type="molecule type" value="Genomic_DNA"/>
</dbReference>
<dbReference type="InterPro" id="IPR011330">
    <property type="entry name" value="Glyco_hydro/deAcase_b/a-brl"/>
</dbReference>
<dbReference type="InterPro" id="IPR045235">
    <property type="entry name" value="PuuE_HpPgdA-like"/>
</dbReference>
<keyword evidence="3" id="KW-1185">Reference proteome</keyword>
<dbReference type="SUPFAM" id="SSF88713">
    <property type="entry name" value="Glycoside hydrolase/deacetylase"/>
    <property type="match status" value="1"/>
</dbReference>